<comment type="caution">
    <text evidence="1">The sequence shown here is derived from an EMBL/GenBank/DDBJ whole genome shotgun (WGS) entry which is preliminary data.</text>
</comment>
<evidence type="ECO:0000313" key="2">
    <source>
        <dbReference type="Proteomes" id="UP000252519"/>
    </source>
</evidence>
<protein>
    <submittedName>
        <fullName evidence="1">Uncharacterized protein</fullName>
    </submittedName>
</protein>
<proteinExistence type="predicted"/>
<organism evidence="1 2">
    <name type="scientific">Ancylostoma caninum</name>
    <name type="common">Dog hookworm</name>
    <dbReference type="NCBI Taxonomy" id="29170"/>
    <lineage>
        <taxon>Eukaryota</taxon>
        <taxon>Metazoa</taxon>
        <taxon>Ecdysozoa</taxon>
        <taxon>Nematoda</taxon>
        <taxon>Chromadorea</taxon>
        <taxon>Rhabditida</taxon>
        <taxon>Rhabditina</taxon>
        <taxon>Rhabditomorpha</taxon>
        <taxon>Strongyloidea</taxon>
        <taxon>Ancylostomatidae</taxon>
        <taxon>Ancylostomatinae</taxon>
        <taxon>Ancylostoma</taxon>
    </lineage>
</organism>
<dbReference type="EMBL" id="JOJR01016443">
    <property type="protein sequence ID" value="RCN24822.1"/>
    <property type="molecule type" value="Genomic_DNA"/>
</dbReference>
<reference evidence="1 2" key="1">
    <citation type="submission" date="2014-10" db="EMBL/GenBank/DDBJ databases">
        <title>Draft genome of the hookworm Ancylostoma caninum.</title>
        <authorList>
            <person name="Mitreva M."/>
        </authorList>
    </citation>
    <scope>NUCLEOTIDE SEQUENCE [LARGE SCALE GENOMIC DNA]</scope>
    <source>
        <strain evidence="1 2">Baltimore</strain>
    </source>
</reference>
<sequence length="67" mass="7825">MRLSLPLSTKSSVAWSTLLSEDTMDKRYREFTYHASWKSLYLRSQQCVRTSICQCLASCIMMMALEH</sequence>
<gene>
    <name evidence="1" type="ORF">ANCCAN_29475</name>
</gene>
<evidence type="ECO:0000313" key="1">
    <source>
        <dbReference type="EMBL" id="RCN24822.1"/>
    </source>
</evidence>
<dbReference type="AlphaFoldDB" id="A0A368EYD7"/>
<dbReference type="Proteomes" id="UP000252519">
    <property type="component" value="Unassembled WGS sequence"/>
</dbReference>
<name>A0A368EYD7_ANCCA</name>
<keyword evidence="2" id="KW-1185">Reference proteome</keyword>
<accession>A0A368EYD7</accession>